<dbReference type="SMART" id="SM00422">
    <property type="entry name" value="HTH_MERR"/>
    <property type="match status" value="1"/>
</dbReference>
<dbReference type="PROSITE" id="PS50937">
    <property type="entry name" value="HTH_MERR_2"/>
    <property type="match status" value="1"/>
</dbReference>
<dbReference type="OrthoDB" id="9814833at2"/>
<keyword evidence="3" id="KW-0010">Activator</keyword>
<gene>
    <name evidence="6" type="ORF">SAMN02746066_01564</name>
</gene>
<keyword evidence="1" id="KW-0805">Transcription regulation</keyword>
<sequence>MKIHEVAELSGVTVRTLQYYDQIGLLIPSEVTEVGYRIYHEEDLDRLQQILFFRELEFPLREIKDIMNNPSYDRLEALRNQKAMLLEKRSRMDRLIRLVEERLGGQQDMSFEEFSMESIENHKKQYAEEVRNRWGDSDAYAEYEKKTKGYSKEDWNSISQAGDSIMGEFAKHRDLSPEDETVQELVARWQNFITTHYYECTKDILAGLGNMYVSDERFRENIDKHGEGTAELMSKAIEIYCA</sequence>
<evidence type="ECO:0000256" key="2">
    <source>
        <dbReference type="ARBA" id="ARBA00023125"/>
    </source>
</evidence>
<accession>A0A1M7HTY5</accession>
<dbReference type="InterPro" id="IPR012925">
    <property type="entry name" value="TipAS_dom"/>
</dbReference>
<dbReference type="InterPro" id="IPR047057">
    <property type="entry name" value="MerR_fam"/>
</dbReference>
<organism evidence="6 7">
    <name type="scientific">Anaerosporobacter mobilis DSM 15930</name>
    <dbReference type="NCBI Taxonomy" id="1120996"/>
    <lineage>
        <taxon>Bacteria</taxon>
        <taxon>Bacillati</taxon>
        <taxon>Bacillota</taxon>
        <taxon>Clostridia</taxon>
        <taxon>Lachnospirales</taxon>
        <taxon>Lachnospiraceae</taxon>
        <taxon>Anaerosporobacter</taxon>
    </lineage>
</organism>
<keyword evidence="2 6" id="KW-0238">DNA-binding</keyword>
<dbReference type="Proteomes" id="UP000184038">
    <property type="component" value="Unassembled WGS sequence"/>
</dbReference>
<feature type="domain" description="HTH merR-type" evidence="5">
    <location>
        <begin position="1"/>
        <end position="69"/>
    </location>
</feature>
<evidence type="ECO:0000313" key="6">
    <source>
        <dbReference type="EMBL" id="SHM31803.1"/>
    </source>
</evidence>
<dbReference type="STRING" id="1120996.SAMN02746066_01564"/>
<dbReference type="SUPFAM" id="SSF89082">
    <property type="entry name" value="Antibiotic binding domain of TipA-like multidrug resistance regulators"/>
    <property type="match status" value="1"/>
</dbReference>
<proteinExistence type="predicted"/>
<dbReference type="CDD" id="cd01106">
    <property type="entry name" value="HTH_TipAL-Mta"/>
    <property type="match status" value="1"/>
</dbReference>
<evidence type="ECO:0000256" key="1">
    <source>
        <dbReference type="ARBA" id="ARBA00023015"/>
    </source>
</evidence>
<name>A0A1M7HTY5_9FIRM</name>
<dbReference type="Gene3D" id="1.10.1660.10">
    <property type="match status" value="1"/>
</dbReference>
<dbReference type="GO" id="GO:0003677">
    <property type="term" value="F:DNA binding"/>
    <property type="evidence" value="ECO:0007669"/>
    <property type="project" value="UniProtKB-KW"/>
</dbReference>
<protein>
    <submittedName>
        <fullName evidence="6">DNA-binding transcriptional regulator, MerR family</fullName>
    </submittedName>
</protein>
<keyword evidence="4" id="KW-0804">Transcription</keyword>
<dbReference type="InterPro" id="IPR009061">
    <property type="entry name" value="DNA-bd_dom_put_sf"/>
</dbReference>
<dbReference type="Pfam" id="PF07739">
    <property type="entry name" value="TipAS"/>
    <property type="match status" value="1"/>
</dbReference>
<evidence type="ECO:0000259" key="5">
    <source>
        <dbReference type="PROSITE" id="PS50937"/>
    </source>
</evidence>
<dbReference type="RefSeq" id="WP_073285589.1">
    <property type="nucleotide sequence ID" value="NZ_FRCP01000008.1"/>
</dbReference>
<evidence type="ECO:0000313" key="7">
    <source>
        <dbReference type="Proteomes" id="UP000184038"/>
    </source>
</evidence>
<keyword evidence="7" id="KW-1185">Reference proteome</keyword>
<evidence type="ECO:0000256" key="4">
    <source>
        <dbReference type="ARBA" id="ARBA00023163"/>
    </source>
</evidence>
<dbReference type="GO" id="GO:0003700">
    <property type="term" value="F:DNA-binding transcription factor activity"/>
    <property type="evidence" value="ECO:0007669"/>
    <property type="project" value="InterPro"/>
</dbReference>
<dbReference type="AlphaFoldDB" id="A0A1M7HTY5"/>
<dbReference type="Gene3D" id="1.10.490.50">
    <property type="entry name" value="Antibiotic binding domain of TipA-like multidrug resistance regulators"/>
    <property type="match status" value="1"/>
</dbReference>
<dbReference type="EMBL" id="FRCP01000008">
    <property type="protein sequence ID" value="SHM31803.1"/>
    <property type="molecule type" value="Genomic_DNA"/>
</dbReference>
<dbReference type="Pfam" id="PF13411">
    <property type="entry name" value="MerR_1"/>
    <property type="match status" value="1"/>
</dbReference>
<dbReference type="SUPFAM" id="SSF46955">
    <property type="entry name" value="Putative DNA-binding domain"/>
    <property type="match status" value="1"/>
</dbReference>
<dbReference type="PANTHER" id="PTHR30204:SF90">
    <property type="entry name" value="HTH-TYPE TRANSCRIPTIONAL ACTIVATOR MTA"/>
    <property type="match status" value="1"/>
</dbReference>
<evidence type="ECO:0000256" key="3">
    <source>
        <dbReference type="ARBA" id="ARBA00023159"/>
    </source>
</evidence>
<reference evidence="6 7" key="1">
    <citation type="submission" date="2016-11" db="EMBL/GenBank/DDBJ databases">
        <authorList>
            <person name="Jaros S."/>
            <person name="Januszkiewicz K."/>
            <person name="Wedrychowicz H."/>
        </authorList>
    </citation>
    <scope>NUCLEOTIDE SEQUENCE [LARGE SCALE GENOMIC DNA]</scope>
    <source>
        <strain evidence="6 7">DSM 15930</strain>
    </source>
</reference>
<dbReference type="PANTHER" id="PTHR30204">
    <property type="entry name" value="REDOX-CYCLING DRUG-SENSING TRANSCRIPTIONAL ACTIVATOR SOXR"/>
    <property type="match status" value="1"/>
</dbReference>
<dbReference type="InterPro" id="IPR000551">
    <property type="entry name" value="MerR-type_HTH_dom"/>
</dbReference>
<dbReference type="InterPro" id="IPR036244">
    <property type="entry name" value="TipA-like_antibiotic-bd"/>
</dbReference>